<gene>
    <name evidence="1" type="ORF">A9Y76_14210</name>
</gene>
<dbReference type="AlphaFoldDB" id="A0A191ZZK2"/>
<protein>
    <submittedName>
        <fullName evidence="1">Uncharacterized protein</fullName>
    </submittedName>
</protein>
<dbReference type="InterPro" id="IPR016893">
    <property type="entry name" value="UCP028589"/>
</dbReference>
<sequence length="254" mass="26896">MDLQPYYYGQGKVFGGMRVNGVVKSLRWLLDVSALDAEFQVEVKKAKESYSGQAATVVKIIAGKSASLSMTAMQRSSENLALFLHGTATKGIAGTVTGEALPAGLAAGDRIALAHPAVTNLVLTDAAATPVPVDASKYVLDPTYGAIDIKDVTGTTQPWKAAYSYGAAESVSIFTSPQPEFFLRYEGINLADEGKPVIAEFYRVSTDPLKKLSMISSGDIAGMEVTGEIMLDPTRAYSAEFGQFGRLVQLPAAA</sequence>
<reference evidence="2" key="1">
    <citation type="submission" date="2016-06" db="EMBL/GenBank/DDBJ databases">
        <authorList>
            <person name="Xu Y."/>
            <person name="Nagy A."/>
            <person name="Yan X."/>
            <person name="Kim S.W."/>
            <person name="Haley B."/>
            <person name="Liu N.T."/>
            <person name="Nou X."/>
        </authorList>
    </citation>
    <scope>NUCLEOTIDE SEQUENCE [LARGE SCALE GENOMIC DNA]</scope>
    <source>
        <strain evidence="2">ATCC 49129</strain>
    </source>
</reference>
<dbReference type="GeneID" id="61527171"/>
<dbReference type="RefSeq" id="WP_064805007.1">
    <property type="nucleotide sequence ID" value="NZ_CP016022.1"/>
</dbReference>
<dbReference type="OrthoDB" id="6702050at2"/>
<evidence type="ECO:0000313" key="2">
    <source>
        <dbReference type="Proteomes" id="UP000078572"/>
    </source>
</evidence>
<name>A0A191ZZK2_9RALS</name>
<dbReference type="EMBL" id="CP016022">
    <property type="protein sequence ID" value="ANJ73549.1"/>
    <property type="molecule type" value="Genomic_DNA"/>
</dbReference>
<accession>A0A191ZZK2</accession>
<keyword evidence="2" id="KW-1185">Reference proteome</keyword>
<evidence type="ECO:0000313" key="1">
    <source>
        <dbReference type="EMBL" id="ANJ73549.1"/>
    </source>
</evidence>
<dbReference type="Proteomes" id="UP000078572">
    <property type="component" value="Chromosome 1"/>
</dbReference>
<organism evidence="1 2">
    <name type="scientific">Ralstonia insidiosa</name>
    <dbReference type="NCBI Taxonomy" id="190721"/>
    <lineage>
        <taxon>Bacteria</taxon>
        <taxon>Pseudomonadati</taxon>
        <taxon>Pseudomonadota</taxon>
        <taxon>Betaproteobacteria</taxon>
        <taxon>Burkholderiales</taxon>
        <taxon>Burkholderiaceae</taxon>
        <taxon>Ralstonia</taxon>
    </lineage>
</organism>
<dbReference type="PIRSF" id="PIRSF028589">
    <property type="entry name" value="UCP028589"/>
    <property type="match status" value="1"/>
</dbReference>
<proteinExistence type="predicted"/>